<accession>A0A1J4KPG0</accession>
<organism evidence="2 3">
    <name type="scientific">Tritrichomonas foetus</name>
    <dbReference type="NCBI Taxonomy" id="1144522"/>
    <lineage>
        <taxon>Eukaryota</taxon>
        <taxon>Metamonada</taxon>
        <taxon>Parabasalia</taxon>
        <taxon>Tritrichomonadida</taxon>
        <taxon>Tritrichomonadidae</taxon>
        <taxon>Tritrichomonas</taxon>
    </lineage>
</organism>
<proteinExistence type="predicted"/>
<feature type="compositionally biased region" description="Polar residues" evidence="1">
    <location>
        <begin position="35"/>
        <end position="51"/>
    </location>
</feature>
<gene>
    <name evidence="2" type="ORF">TRFO_17269</name>
</gene>
<comment type="caution">
    <text evidence="2">The sequence shown here is derived from an EMBL/GenBank/DDBJ whole genome shotgun (WGS) entry which is preliminary data.</text>
</comment>
<dbReference type="GeneID" id="94834187"/>
<feature type="compositionally biased region" description="Polar residues" evidence="1">
    <location>
        <begin position="1"/>
        <end position="25"/>
    </location>
</feature>
<reference evidence="2" key="1">
    <citation type="submission" date="2016-10" db="EMBL/GenBank/DDBJ databases">
        <authorList>
            <person name="Benchimol M."/>
            <person name="Almeida L.G."/>
            <person name="Vasconcelos A.T."/>
            <person name="Perreira-Neves A."/>
            <person name="Rosa I.A."/>
            <person name="Tasca T."/>
            <person name="Bogo M.R."/>
            <person name="de Souza W."/>
        </authorList>
    </citation>
    <scope>NUCLEOTIDE SEQUENCE [LARGE SCALE GENOMIC DNA]</scope>
    <source>
        <strain evidence="2">K</strain>
    </source>
</reference>
<protein>
    <submittedName>
        <fullName evidence="2">Uncharacterized protein</fullName>
    </submittedName>
</protein>
<dbReference type="Proteomes" id="UP000179807">
    <property type="component" value="Unassembled WGS sequence"/>
</dbReference>
<dbReference type="RefSeq" id="XP_068365936.1">
    <property type="nucleotide sequence ID" value="XM_068499483.1"/>
</dbReference>
<feature type="region of interest" description="Disordered" evidence="1">
    <location>
        <begin position="1"/>
        <end position="81"/>
    </location>
</feature>
<dbReference type="EMBL" id="MLAK01000555">
    <property type="protein sequence ID" value="OHT12800.1"/>
    <property type="molecule type" value="Genomic_DNA"/>
</dbReference>
<name>A0A1J4KPG0_9EUKA</name>
<feature type="region of interest" description="Disordered" evidence="1">
    <location>
        <begin position="1513"/>
        <end position="1532"/>
    </location>
</feature>
<sequence length="1632" mass="188220">MPPRYTSQPSSKAATRLPTRNTSEPPHSISKEFDNSPQQTSRDSDSSNQGVKNPHTDGQKSDLPIPQIQTGSARSADDNEKSKDFLEARNNLQSVTFDDLAQILKTKNPQLREKLKNNNNFDEISKLANIYGFLADFIPIVKVATFYSPDKKTPFIENLKKINSLDDNNVIKNFVSLSKDFQSILNKLAPIYNVEIFVKIFIEKFAKICTVVRNIAQLISTKQNSEYLNSQLDNVQASFTKLVIHFQMLLYSQKIRTVLHFISQLGNTQSDVTKFLIESDSSTNEIMNQVTESFDFISKGILYFKFALILKQLAEISNQINSQIGNSNYKEKVLQHNEIYYSIHGKQNQINSIGNEVSDRFHFKIVSNTEFLFSYTNLMKLISPQITKDELIAALHQFREKSPKYEIEASFFKLYYYCRRIELSAASILLFTKTEPFDQSSLIQKLYIALKVFVNRFKKLSGQAVTINALIELIYPLLGNIKSACDENKLKSVYASSAAFHEIRKYTSLFHDEVVIIKDTILVVHQLNQLIRKLQLEEIVMPFIFEESFYKPPNVFDQFDNSKIINNEINLAYLSVIKEIHSELQEHGLNFLPETFNPPNFTDDLFAPDINNAFKVLVNYAGFDPIREIIKGPSNLDIFEVIHTIYIDIIESARKSLHLKEALLVWVLSYFYLLSLSASGAIDFSNALHLMYFKSYISIVFNSKFYGNISLTHEFDPTMHNYFQSMVDRFEKNNEMRRNLYEITHTRFYLEQFITNMFKNKSNVLHSHCEAFTAVCRWFIDPTFEGNEKFMNVASMKLMNDLTNINAPQIQLTLNPIINSILAMQVQYTQRKKISLLSSYICSFIGCNPNKDQFIGFHTFFPVWYNALEHLIDTGIINCDLTLLENVYRSTKEQIFENIQKLVPTFIINYQKVFKSLVKHSLSVGNQQFCGIVDIITRGGFSHENIVNLIIFLLQNKDNIKKVKFTHLITEVISLSYLYIVLRGHDQMNDYLGFSMLAQLNLREFIISYMNGFLYLIGNLNLDKVSIQVILTNFKKLERHSSEMVINSLVSDDNLNEISLLIQNSHRIFLKLDTSEIQHKIDQLITSIPIQIVANTLKAAKDEVFQFQSNNIKNNTQRLQNNYFQQNTQAGTPMNTVMNSQLNAQINLQNNLQVSQIFNRRSIPDFDEHENTINEIIHFINILSLHRCMSFDKDSFVHFITFRLPYAKLIIPFALIPLSPIHLNESNQNPLPLRYALDTTGANFAKLRLNLQSFVADTAIAKKLPQIEIDTPTTQLPLPVQQEVLNLFYEIQKDTVFDISIPDDKKILIDKLTHRRKELEKYCLKISRAREEKLASSSYMKYIIESNEPFENLKKDYERLANAVDSHISITESSRIMMKDVHSINYDYSSKSELLKQLEYENKGLALSNKMINDSIECFQNHLKSNENIKTILTYQDIISNDPMNQRTNAIFDTPVHGNEHEHENVNINMSANDNGKENLDENNINLLEPLTMPQFIIPDINNYLFNLNQEIESSPPPSEFSDSPTQKRRKNHYLPDQVQKLTQSTWEIMTADDIEKINRASRGWAKLNEESMTSTNKERNQTIALSSIDDDSQPISLTSGNKIEQLNEQKNDYKRRIIVAAGIASEITSKC</sequence>
<evidence type="ECO:0000313" key="3">
    <source>
        <dbReference type="Proteomes" id="UP000179807"/>
    </source>
</evidence>
<evidence type="ECO:0000256" key="1">
    <source>
        <dbReference type="SAM" id="MobiDB-lite"/>
    </source>
</evidence>
<dbReference type="VEuPathDB" id="TrichDB:TRFO_17269"/>
<keyword evidence="3" id="KW-1185">Reference proteome</keyword>
<evidence type="ECO:0000313" key="2">
    <source>
        <dbReference type="EMBL" id="OHT12800.1"/>
    </source>
</evidence>